<gene>
    <name evidence="2" type="ORF">EAO74_09535</name>
</gene>
<reference evidence="2" key="1">
    <citation type="submission" date="2018-10" db="EMBL/GenBank/DDBJ databases">
        <authorList>
            <person name="Hariharan J."/>
            <person name="Choudoir M.J."/>
            <person name="Diebold P."/>
            <person name="Panke-Buisse K."/>
            <person name="Campbell A.N."/>
            <person name="Buckley D.H."/>
        </authorList>
    </citation>
    <scope>NUCLEOTIDE SEQUENCE</scope>
    <source>
        <strain evidence="2">Gb1</strain>
    </source>
</reference>
<evidence type="ECO:0000313" key="2">
    <source>
        <dbReference type="EMBL" id="TXS31297.1"/>
    </source>
</evidence>
<feature type="region of interest" description="Disordered" evidence="1">
    <location>
        <begin position="76"/>
        <end position="119"/>
    </location>
</feature>
<comment type="caution">
    <text evidence="2">The sequence shown here is derived from an EMBL/GenBank/DDBJ whole genome shotgun (WGS) entry which is preliminary data.</text>
</comment>
<accession>A0A652L664</accession>
<dbReference type="EMBL" id="RDBM01000032">
    <property type="protein sequence ID" value="TXS31297.1"/>
    <property type="molecule type" value="Genomic_DNA"/>
</dbReference>
<name>A0A652L664_9ACTN</name>
<organism evidence="2">
    <name type="scientific">Streptomyces sp. gb1(2016)</name>
    <dbReference type="NCBI Taxonomy" id="1828321"/>
    <lineage>
        <taxon>Bacteria</taxon>
        <taxon>Bacillati</taxon>
        <taxon>Actinomycetota</taxon>
        <taxon>Actinomycetes</taxon>
        <taxon>Kitasatosporales</taxon>
        <taxon>Streptomycetaceae</taxon>
        <taxon>Streptomyces</taxon>
    </lineage>
</organism>
<evidence type="ECO:0000256" key="1">
    <source>
        <dbReference type="SAM" id="MobiDB-lite"/>
    </source>
</evidence>
<proteinExistence type="predicted"/>
<feature type="compositionally biased region" description="Basic residues" evidence="1">
    <location>
        <begin position="19"/>
        <end position="28"/>
    </location>
</feature>
<feature type="region of interest" description="Disordered" evidence="1">
    <location>
        <begin position="1"/>
        <end position="60"/>
    </location>
</feature>
<sequence>MPSTSRATESIRPRSGTRSWRRHGRHWPGCRAWRPNEGRRAPAGPKGCPVIPGGRTTTATAPRRVVETPEYIQYADVPPPCDAPHLTPRADPPGITGQPLARRCDRDPRPHGLARTGGP</sequence>
<dbReference type="AlphaFoldDB" id="A0A652L664"/>
<protein>
    <submittedName>
        <fullName evidence="2">Uncharacterized protein</fullName>
    </submittedName>
</protein>